<keyword evidence="2 5" id="KW-0808">Transferase</keyword>
<evidence type="ECO:0000256" key="4">
    <source>
        <dbReference type="ARBA" id="ARBA00023453"/>
    </source>
</evidence>
<evidence type="ECO:0000313" key="6">
    <source>
        <dbReference type="Proteomes" id="UP000001294"/>
    </source>
</evidence>
<dbReference type="HOGENOM" id="CLU_067676_7_0_1"/>
<evidence type="ECO:0000256" key="1">
    <source>
        <dbReference type="ARBA" id="ARBA00022603"/>
    </source>
</evidence>
<keyword evidence="3" id="KW-0949">S-adenosyl-L-methionine</keyword>
<dbReference type="GO" id="GO:0008171">
    <property type="term" value="F:O-methyltransferase activity"/>
    <property type="evidence" value="ECO:0007669"/>
    <property type="project" value="InterPro"/>
</dbReference>
<dbReference type="Proteomes" id="UP000001294">
    <property type="component" value="Unassembled WGS sequence"/>
</dbReference>
<evidence type="ECO:0000256" key="2">
    <source>
        <dbReference type="ARBA" id="ARBA00022679"/>
    </source>
</evidence>
<reference evidence="6" key="1">
    <citation type="journal article" date="2015" name="Genome Announc.">
        <title>Genome sequence of the AIDS-associated pathogen Penicillium marneffei (ATCC18224) and its near taxonomic relative Talaromyces stipitatus (ATCC10500).</title>
        <authorList>
            <person name="Nierman W.C."/>
            <person name="Fedorova-Abrams N.D."/>
            <person name="Andrianopoulos A."/>
        </authorList>
    </citation>
    <scope>NUCLEOTIDE SEQUENCE [LARGE SCALE GENOMIC DNA]</scope>
    <source>
        <strain evidence="6">ATCC 18224 / CBS 334.59 / QM 7333</strain>
    </source>
</reference>
<keyword evidence="6" id="KW-1185">Reference proteome</keyword>
<dbReference type="OrthoDB" id="4863010at2759"/>
<dbReference type="Pfam" id="PF13578">
    <property type="entry name" value="Methyltransf_24"/>
    <property type="match status" value="1"/>
</dbReference>
<dbReference type="Gene3D" id="3.40.50.150">
    <property type="entry name" value="Vaccinia Virus protein VP39"/>
    <property type="match status" value="1"/>
</dbReference>
<gene>
    <name evidence="5" type="ORF">PMAA_020910</name>
</gene>
<dbReference type="InterPro" id="IPR029063">
    <property type="entry name" value="SAM-dependent_MTases_sf"/>
</dbReference>
<dbReference type="PROSITE" id="PS51682">
    <property type="entry name" value="SAM_OMT_I"/>
    <property type="match status" value="1"/>
</dbReference>
<evidence type="ECO:0000256" key="3">
    <source>
        <dbReference type="ARBA" id="ARBA00022691"/>
    </source>
</evidence>
<dbReference type="InterPro" id="IPR002935">
    <property type="entry name" value="SAM_O-MeTrfase"/>
</dbReference>
<sequence>MSSTSPVVAPEHILHLLSKLHRISLEQEVAISDSDKGKVYSSKVLDDLENKHGPEDSRSAFDQLMLDKFIALDEDKCQFVYQLINAMGATNVVEAGTSFGVSTIYLALAVAQTKAATGKSGVVIATEKETKKAKIARGYWAQCGEVVEQEVELREGDLLETLKVGLPQVDILLLDIWSSLALPTLKIVQPHLRHGAVVLADNTISSAEGYVDFLAYLRDPENGFRNMTLPFTNGFEMSVYMPGAK</sequence>
<dbReference type="VEuPathDB" id="FungiDB:PMAA_020910"/>
<accession>B6Q476</accession>
<dbReference type="AlphaFoldDB" id="B6Q476"/>
<comment type="similarity">
    <text evidence="4">Belongs to the class I-like SAM-binding methyltransferase superfamily. Cation-dependent O-methyltransferase family.</text>
</comment>
<proteinExistence type="inferred from homology"/>
<dbReference type="PhylomeDB" id="B6Q476"/>
<dbReference type="EMBL" id="DS995899">
    <property type="protein sequence ID" value="EEA27201.1"/>
    <property type="molecule type" value="Genomic_DNA"/>
</dbReference>
<dbReference type="SUPFAM" id="SSF53335">
    <property type="entry name" value="S-adenosyl-L-methionine-dependent methyltransferases"/>
    <property type="match status" value="1"/>
</dbReference>
<name>B6Q476_TALMQ</name>
<dbReference type="PANTHER" id="PTHR43167:SF1">
    <property type="entry name" value="PUTATIVE (AFU_ORTHOLOGUE AFUA_6G01830)-RELATED"/>
    <property type="match status" value="1"/>
</dbReference>
<dbReference type="PANTHER" id="PTHR43167">
    <property type="entry name" value="PUTATIVE (AFU_ORTHOLOGUE AFUA_6G01830)-RELATED"/>
    <property type="match status" value="1"/>
</dbReference>
<evidence type="ECO:0000313" key="5">
    <source>
        <dbReference type="EMBL" id="EEA27201.1"/>
    </source>
</evidence>
<organism evidence="5 6">
    <name type="scientific">Talaromyces marneffei (strain ATCC 18224 / CBS 334.59 / QM 7333)</name>
    <name type="common">Penicillium marneffei</name>
    <dbReference type="NCBI Taxonomy" id="441960"/>
    <lineage>
        <taxon>Eukaryota</taxon>
        <taxon>Fungi</taxon>
        <taxon>Dikarya</taxon>
        <taxon>Ascomycota</taxon>
        <taxon>Pezizomycotina</taxon>
        <taxon>Eurotiomycetes</taxon>
        <taxon>Eurotiomycetidae</taxon>
        <taxon>Eurotiales</taxon>
        <taxon>Trichocomaceae</taxon>
        <taxon>Talaromyces</taxon>
        <taxon>Talaromyces sect. Talaromyces</taxon>
    </lineage>
</organism>
<protein>
    <submittedName>
        <fullName evidence="5">O-methyltransferase, putative</fullName>
    </submittedName>
</protein>
<keyword evidence="1 5" id="KW-0489">Methyltransferase</keyword>
<dbReference type="GO" id="GO:0032259">
    <property type="term" value="P:methylation"/>
    <property type="evidence" value="ECO:0007669"/>
    <property type="project" value="UniProtKB-KW"/>
</dbReference>